<feature type="region of interest" description="Disordered" evidence="1">
    <location>
        <begin position="433"/>
        <end position="468"/>
    </location>
</feature>
<feature type="region of interest" description="Disordered" evidence="1">
    <location>
        <begin position="492"/>
        <end position="542"/>
    </location>
</feature>
<feature type="region of interest" description="Disordered" evidence="1">
    <location>
        <begin position="348"/>
        <end position="419"/>
    </location>
</feature>
<dbReference type="Proteomes" id="UP000001826">
    <property type="component" value="Chromosome"/>
</dbReference>
<dbReference type="HOGENOM" id="CLU_502159_0_0_2"/>
<keyword evidence="3" id="KW-1185">Reference proteome</keyword>
<dbReference type="AlphaFoldDB" id="Q8TVX4"/>
<proteinExistence type="predicted"/>
<sequence length="542" mass="60672">MDAEHWEVPIVPKPEFREALQRYMISRLEEVGVGPKTVEQIVNLNIEKVEPWNDIKSKITYEIQYNLKHCCCMVEDLKKDLKRIYGELRLEDLCSFGDAALWLLGVRRAVVEFIHDLLLERPDLTKAVDLWLVGRMLDAGELKAATELLELNGYEVPPSPTRVPELKTTERVHRLGHVMTETILTAHALSNRVDSSSFDEAVGKVRNWFKEAQSSLRNEVQKEDSSELVVKFIEGLRDTLEDLIRKTLEHGKPELEEVNSTFELLGIDDLGSFFSRACGEFKRAVDYLVEVVEFDPGRMAKNLLRASPEIELGDRTLEPEVYDPRWSIFERDLSELDRITKEMIEELVTETDRSSSEREAPPTHCPRSWTPSSRRRLTNAEGTLEPSPTPYRSMTPRISPSDPVGKRSPLEPRPNSPTAAHALVGTLDTVLVPTTLRPGSRPSATSHGAVGVEGTPGRRAGGVAVGTTGKLRGRGRRVLDRARVRVLQARGERVARERPRDGHPGARPRPVPGHAAVGRRYHRGGGPAGGRAGRGGPARLRR</sequence>
<dbReference type="PaxDb" id="190192-MK1264"/>
<dbReference type="EMBL" id="AE009439">
    <property type="protein sequence ID" value="AAM02477.1"/>
    <property type="molecule type" value="Genomic_DNA"/>
</dbReference>
<accession>Q8TVX4</accession>
<reference evidence="2 3" key="1">
    <citation type="journal article" date="2002" name="Proc. Natl. Acad. Sci. U.S.A.">
        <title>The complete genome of hyperthermophile Methanopyrus kandleri AV19 and monophyly of archaeal methanogens.</title>
        <authorList>
            <person name="Slesarev A.I."/>
            <person name="Mezhevaya K.V."/>
            <person name="Makarova K.S."/>
            <person name="Polushin N.N."/>
            <person name="Shcherbinina O.V."/>
            <person name="Shakhova V.V."/>
            <person name="Belova G.I."/>
            <person name="Aravind L."/>
            <person name="Natale D.A."/>
            <person name="Rogozin I.B."/>
            <person name="Tatusov R.L."/>
            <person name="Wolf Y.I."/>
            <person name="Stetter K.O."/>
            <person name="Malykh A.G."/>
            <person name="Koonin E.V."/>
            <person name="Kozyavkin S.A."/>
        </authorList>
    </citation>
    <scope>NUCLEOTIDE SEQUENCE [LARGE SCALE GENOMIC DNA]</scope>
    <source>
        <strain evidence="3">AV19 / DSM 6324 / JCM 9639 / NBRC 100938</strain>
    </source>
</reference>
<gene>
    <name evidence="2" type="ordered locus">MK1264</name>
</gene>
<dbReference type="GeneID" id="1477859"/>
<evidence type="ECO:0000313" key="3">
    <source>
        <dbReference type="Proteomes" id="UP000001826"/>
    </source>
</evidence>
<name>Q8TVX4_METKA</name>
<dbReference type="EnsemblBacteria" id="AAM02477">
    <property type="protein sequence ID" value="AAM02477"/>
    <property type="gene ID" value="MK1264"/>
</dbReference>
<feature type="compositionally biased region" description="Basic and acidic residues" evidence="1">
    <location>
        <begin position="492"/>
        <end position="504"/>
    </location>
</feature>
<protein>
    <submittedName>
        <fullName evidence="2">Uncharacterized protein specific for M.kandleri, MK-37 family</fullName>
    </submittedName>
</protein>
<feature type="compositionally biased region" description="Gly residues" evidence="1">
    <location>
        <begin position="524"/>
        <end position="536"/>
    </location>
</feature>
<evidence type="ECO:0000313" key="2">
    <source>
        <dbReference type="EMBL" id="AAM02477.1"/>
    </source>
</evidence>
<evidence type="ECO:0000256" key="1">
    <source>
        <dbReference type="SAM" id="MobiDB-lite"/>
    </source>
</evidence>
<dbReference type="InParanoid" id="Q8TVX4"/>
<dbReference type="STRING" id="190192.MK1264"/>
<dbReference type="RefSeq" id="WP_011019632.1">
    <property type="nucleotide sequence ID" value="NC_003551.1"/>
</dbReference>
<dbReference type="KEGG" id="mka:MK1264"/>
<organism evidence="2 3">
    <name type="scientific">Methanopyrus kandleri (strain AV19 / DSM 6324 / JCM 9639 / NBRC 100938)</name>
    <dbReference type="NCBI Taxonomy" id="190192"/>
    <lineage>
        <taxon>Archaea</taxon>
        <taxon>Methanobacteriati</taxon>
        <taxon>Methanobacteriota</taxon>
        <taxon>Methanomada group</taxon>
        <taxon>Methanopyri</taxon>
        <taxon>Methanopyrales</taxon>
        <taxon>Methanopyraceae</taxon>
        <taxon>Methanopyrus</taxon>
    </lineage>
</organism>
<feature type="compositionally biased region" description="Basic and acidic residues" evidence="1">
    <location>
        <begin position="348"/>
        <end position="361"/>
    </location>
</feature>
<dbReference type="PATRIC" id="fig|190192.8.peg.1375"/>